<reference evidence="5 6" key="1">
    <citation type="journal article" date="2013" name="Genome Biol.">
        <title>Genome of Acanthamoeba castellanii highlights extensive lateral gene transfer and early evolution of tyrosine kinase signaling.</title>
        <authorList>
            <person name="Clarke M."/>
            <person name="Lohan A.J."/>
            <person name="Liu B."/>
            <person name="Lagkouvardos I."/>
            <person name="Roy S."/>
            <person name="Zafar N."/>
            <person name="Bertelli C."/>
            <person name="Schilde C."/>
            <person name="Kianianmomeni A."/>
            <person name="Burglin T.R."/>
            <person name="Frech C."/>
            <person name="Turcotte B."/>
            <person name="Kopec K.O."/>
            <person name="Synnott J.M."/>
            <person name="Choo C."/>
            <person name="Paponov I."/>
            <person name="Finkler A."/>
            <person name="Soon Heng Tan C."/>
            <person name="Hutchins A.P."/>
            <person name="Weinmeier T."/>
            <person name="Rattei T."/>
            <person name="Chu J.S."/>
            <person name="Gimenez G."/>
            <person name="Irimia M."/>
            <person name="Rigden D.J."/>
            <person name="Fitzpatrick D.A."/>
            <person name="Lorenzo-Morales J."/>
            <person name="Bateman A."/>
            <person name="Chiu C.H."/>
            <person name="Tang P."/>
            <person name="Hegemann P."/>
            <person name="Fromm H."/>
            <person name="Raoult D."/>
            <person name="Greub G."/>
            <person name="Miranda-Saavedra D."/>
            <person name="Chen N."/>
            <person name="Nash P."/>
            <person name="Ginger M.L."/>
            <person name="Horn M."/>
            <person name="Schaap P."/>
            <person name="Caler L."/>
            <person name="Loftus B."/>
        </authorList>
    </citation>
    <scope>NUCLEOTIDE SEQUENCE [LARGE SCALE GENOMIC DNA]</scope>
    <source>
        <strain evidence="5 6">Neff</strain>
    </source>
</reference>
<dbReference type="PROSITE" id="PS50294">
    <property type="entry name" value="WD_REPEATS_REGION"/>
    <property type="match status" value="1"/>
</dbReference>
<evidence type="ECO:0000313" key="5">
    <source>
        <dbReference type="EMBL" id="ELR16105.1"/>
    </source>
</evidence>
<protein>
    <submittedName>
        <fullName evidence="5">Membraneassociated ring finger (C3HC4) 2, putative</fullName>
    </submittedName>
</protein>
<dbReference type="Gene3D" id="2.130.10.10">
    <property type="entry name" value="YVTN repeat-like/Quinoprotein amine dehydrogenase"/>
    <property type="match status" value="1"/>
</dbReference>
<feature type="non-terminal residue" evidence="5">
    <location>
        <position position="210"/>
    </location>
</feature>
<feature type="repeat" description="WD" evidence="4">
    <location>
        <begin position="60"/>
        <end position="101"/>
    </location>
</feature>
<evidence type="ECO:0000256" key="4">
    <source>
        <dbReference type="PROSITE-ProRule" id="PRU00221"/>
    </source>
</evidence>
<dbReference type="AlphaFoldDB" id="L8GT05"/>
<keyword evidence="3" id="KW-0677">Repeat</keyword>
<dbReference type="InterPro" id="IPR001680">
    <property type="entry name" value="WD40_rpt"/>
</dbReference>
<comment type="similarity">
    <text evidence="1">Belongs to the WD repeat THOC6 family.</text>
</comment>
<dbReference type="InterPro" id="IPR019775">
    <property type="entry name" value="WD40_repeat_CS"/>
</dbReference>
<dbReference type="OrthoDB" id="25396at2759"/>
<dbReference type="GO" id="GO:0000347">
    <property type="term" value="C:THO complex"/>
    <property type="evidence" value="ECO:0007669"/>
    <property type="project" value="TreeGrafter"/>
</dbReference>
<gene>
    <name evidence="5" type="ORF">ACA1_331480</name>
</gene>
<dbReference type="Pfam" id="PF00400">
    <property type="entry name" value="WD40"/>
    <property type="match status" value="1"/>
</dbReference>
<dbReference type="KEGG" id="acan:ACA1_331480"/>
<keyword evidence="2 4" id="KW-0853">WD repeat</keyword>
<dbReference type="PANTHER" id="PTHR44411:SF1">
    <property type="entry name" value="THO COMPLEX SUBUNIT 6 HOMOLOG"/>
    <property type="match status" value="1"/>
</dbReference>
<dbReference type="PROSITE" id="PS00678">
    <property type="entry name" value="WD_REPEATS_1"/>
    <property type="match status" value="1"/>
</dbReference>
<organism evidence="5 6">
    <name type="scientific">Acanthamoeba castellanii (strain ATCC 30010 / Neff)</name>
    <dbReference type="NCBI Taxonomy" id="1257118"/>
    <lineage>
        <taxon>Eukaryota</taxon>
        <taxon>Amoebozoa</taxon>
        <taxon>Discosea</taxon>
        <taxon>Longamoebia</taxon>
        <taxon>Centramoebida</taxon>
        <taxon>Acanthamoebidae</taxon>
        <taxon>Acanthamoeba</taxon>
    </lineage>
</organism>
<dbReference type="GO" id="GO:0000346">
    <property type="term" value="C:transcription export complex"/>
    <property type="evidence" value="ECO:0007669"/>
    <property type="project" value="TreeGrafter"/>
</dbReference>
<feature type="non-terminal residue" evidence="5">
    <location>
        <position position="1"/>
    </location>
</feature>
<name>L8GT05_ACACF</name>
<evidence type="ECO:0000256" key="1">
    <source>
        <dbReference type="ARBA" id="ARBA00009728"/>
    </source>
</evidence>
<dbReference type="PANTHER" id="PTHR44411">
    <property type="entry name" value="THO COMPLEX SUBUNIT 6 HOMOLOG"/>
    <property type="match status" value="1"/>
</dbReference>
<dbReference type="SMART" id="SM00320">
    <property type="entry name" value="WD40"/>
    <property type="match status" value="2"/>
</dbReference>
<dbReference type="Proteomes" id="UP000011083">
    <property type="component" value="Unassembled WGS sequence"/>
</dbReference>
<evidence type="ECO:0000313" key="6">
    <source>
        <dbReference type="Proteomes" id="UP000011083"/>
    </source>
</evidence>
<dbReference type="STRING" id="1257118.L8GT05"/>
<dbReference type="RefSeq" id="XP_004338118.1">
    <property type="nucleotide sequence ID" value="XM_004338070.1"/>
</dbReference>
<dbReference type="GO" id="GO:0006406">
    <property type="term" value="P:mRNA export from nucleus"/>
    <property type="evidence" value="ECO:0007669"/>
    <property type="project" value="TreeGrafter"/>
</dbReference>
<proteinExistence type="inferred from homology"/>
<dbReference type="EMBL" id="KB008009">
    <property type="protein sequence ID" value="ELR16105.1"/>
    <property type="molecule type" value="Genomic_DNA"/>
</dbReference>
<evidence type="ECO:0000256" key="2">
    <source>
        <dbReference type="ARBA" id="ARBA00022574"/>
    </source>
</evidence>
<accession>L8GT05</accession>
<keyword evidence="6" id="KW-1185">Reference proteome</keyword>
<sequence>DIEGEEDNVDEALLYTFRNQEYPTETNGVAVTKEGLIYAACGDNKVHIWDTETEQEVGSLQGHADYVHCVAVTNDGNQVISGGEDGTVRLWDSRTREPRAVLDAAARKSVSVTDFKPKLGGNNWVSCVALDEYDTWMVCGCTHPSALPPCLALCSRHNTTRSHKQHSKVCGGGTHFLSLWHLPSLTSSTVMPTGGTRKLLFSTTTRWVIP</sequence>
<dbReference type="InterPro" id="IPR015943">
    <property type="entry name" value="WD40/YVTN_repeat-like_dom_sf"/>
</dbReference>
<dbReference type="SUPFAM" id="SSF50978">
    <property type="entry name" value="WD40 repeat-like"/>
    <property type="match status" value="1"/>
</dbReference>
<dbReference type="GeneID" id="14916772"/>
<evidence type="ECO:0000256" key="3">
    <source>
        <dbReference type="ARBA" id="ARBA00022737"/>
    </source>
</evidence>
<dbReference type="PROSITE" id="PS50082">
    <property type="entry name" value="WD_REPEATS_2"/>
    <property type="match status" value="1"/>
</dbReference>
<dbReference type="VEuPathDB" id="AmoebaDB:ACA1_331480"/>
<dbReference type="InterPro" id="IPR042626">
    <property type="entry name" value="THOC6"/>
</dbReference>
<dbReference type="OMA" id="AHEWDID"/>
<dbReference type="InterPro" id="IPR036322">
    <property type="entry name" value="WD40_repeat_dom_sf"/>
</dbReference>